<dbReference type="InterPro" id="IPR055066">
    <property type="entry name" value="AASDHPPT_N"/>
</dbReference>
<dbReference type="Pfam" id="PF22624">
    <property type="entry name" value="AASDHPPT_N"/>
    <property type="match status" value="1"/>
</dbReference>
<evidence type="ECO:0000259" key="4">
    <source>
        <dbReference type="Pfam" id="PF22624"/>
    </source>
</evidence>
<sequence>MGISLKCDLITDFDNSPNDGIDCEKIGVWQIPAYSDLPHQSVVDYAKSLGYLDFLPPDEQELFRKYYMSEDKNRKLISQIAVRSILSKYLNIPPKEIQFGQSEFGKPFLRNIELQFNLTHSGDYIYLAVGEKVPLGIDIEFVSPTFEYEELLDLVFQPDEIDHIQLSENSLLTFFQYWTRKEAFLKAVGYGFSIPPQAVPVNFGSNFFGLTRDLGFSHWTSVTCEVLPDYILSIALASEKQPSLKFDVWDFMKMERINS</sequence>
<dbReference type="RefSeq" id="WP_241349198.1">
    <property type="nucleotide sequence ID" value="NZ_JAKZGP010000048.1"/>
</dbReference>
<protein>
    <submittedName>
        <fullName evidence="5">4'-phosphopantetheinyl transferase superfamily protein</fullName>
    </submittedName>
</protein>
<organism evidence="5 6">
    <name type="scientific">Belliella filtrata</name>
    <dbReference type="NCBI Taxonomy" id="2923435"/>
    <lineage>
        <taxon>Bacteria</taxon>
        <taxon>Pseudomonadati</taxon>
        <taxon>Bacteroidota</taxon>
        <taxon>Cytophagia</taxon>
        <taxon>Cytophagales</taxon>
        <taxon>Cyclobacteriaceae</taxon>
        <taxon>Belliella</taxon>
    </lineage>
</organism>
<dbReference type="InterPro" id="IPR037143">
    <property type="entry name" value="4-PPantetheinyl_Trfase_dom_sf"/>
</dbReference>
<evidence type="ECO:0000256" key="1">
    <source>
        <dbReference type="ARBA" id="ARBA00010990"/>
    </source>
</evidence>
<gene>
    <name evidence="5" type="ORF">MM239_15635</name>
</gene>
<keyword evidence="5" id="KW-0418">Kinase</keyword>
<comment type="similarity">
    <text evidence="1">Belongs to the P-Pant transferase superfamily. Gsp/Sfp/HetI/AcpT family.</text>
</comment>
<dbReference type="InterPro" id="IPR050559">
    <property type="entry name" value="P-Pant_transferase_sf"/>
</dbReference>
<evidence type="ECO:0000259" key="3">
    <source>
        <dbReference type="Pfam" id="PF01648"/>
    </source>
</evidence>
<proteinExistence type="inferred from homology"/>
<dbReference type="EMBL" id="JAKZGP010000048">
    <property type="protein sequence ID" value="MCH7410839.1"/>
    <property type="molecule type" value="Genomic_DNA"/>
</dbReference>
<dbReference type="InterPro" id="IPR008278">
    <property type="entry name" value="4-PPantetheinyl_Trfase_dom"/>
</dbReference>
<evidence type="ECO:0000256" key="2">
    <source>
        <dbReference type="ARBA" id="ARBA00022679"/>
    </source>
</evidence>
<dbReference type="Proteomes" id="UP001165489">
    <property type="component" value="Unassembled WGS sequence"/>
</dbReference>
<dbReference type="Gene3D" id="3.90.470.20">
    <property type="entry name" value="4'-phosphopantetheinyl transferase domain"/>
    <property type="match status" value="2"/>
</dbReference>
<comment type="caution">
    <text evidence="5">The sequence shown here is derived from an EMBL/GenBank/DDBJ whole genome shotgun (WGS) entry which is preliminary data.</text>
</comment>
<dbReference type="Pfam" id="PF01648">
    <property type="entry name" value="ACPS"/>
    <property type="match status" value="1"/>
</dbReference>
<feature type="domain" description="4'-phosphopantetheinyl transferase" evidence="3">
    <location>
        <begin position="134"/>
        <end position="234"/>
    </location>
</feature>
<dbReference type="PANTHER" id="PTHR12215">
    <property type="entry name" value="PHOSPHOPANTETHEINE TRANSFERASE"/>
    <property type="match status" value="1"/>
</dbReference>
<evidence type="ECO:0000313" key="5">
    <source>
        <dbReference type="EMBL" id="MCH7410839.1"/>
    </source>
</evidence>
<accession>A0ABS9V3A2</accession>
<dbReference type="PANTHER" id="PTHR12215:SF10">
    <property type="entry name" value="L-AMINOADIPATE-SEMIALDEHYDE DEHYDROGENASE-PHOSPHOPANTETHEINYL TRANSFERASE"/>
    <property type="match status" value="1"/>
</dbReference>
<keyword evidence="2 5" id="KW-0808">Transferase</keyword>
<feature type="domain" description="4'-phosphopantetheinyl transferase N-terminal" evidence="4">
    <location>
        <begin position="52"/>
        <end position="128"/>
    </location>
</feature>
<reference evidence="5" key="1">
    <citation type="submission" date="2022-03" db="EMBL/GenBank/DDBJ databases">
        <title>De novo assembled genomes of Belliella spp. (Cyclobacteriaceae) strains.</title>
        <authorList>
            <person name="Szabo A."/>
            <person name="Korponai K."/>
            <person name="Felfoldi T."/>
        </authorList>
    </citation>
    <scope>NUCLEOTIDE SEQUENCE</scope>
    <source>
        <strain evidence="5">DSM 111904</strain>
    </source>
</reference>
<name>A0ABS9V3A2_9BACT</name>
<dbReference type="GO" id="GO:0016301">
    <property type="term" value="F:kinase activity"/>
    <property type="evidence" value="ECO:0007669"/>
    <property type="project" value="UniProtKB-KW"/>
</dbReference>
<keyword evidence="6" id="KW-1185">Reference proteome</keyword>
<dbReference type="SUPFAM" id="SSF56214">
    <property type="entry name" value="4'-phosphopantetheinyl transferase"/>
    <property type="match status" value="2"/>
</dbReference>
<evidence type="ECO:0000313" key="6">
    <source>
        <dbReference type="Proteomes" id="UP001165489"/>
    </source>
</evidence>